<dbReference type="EMBL" id="HBGS01031833">
    <property type="protein sequence ID" value="CAD9432185.1"/>
    <property type="molecule type" value="Transcribed_RNA"/>
</dbReference>
<sequence>MLVWPLYMSLEEGASMWDSMDAISLRAFAALLEVSSLPPVATAIATLPVVHTGVGLPLGCAGGNPGGLICGMRRQLSVFSLNVGGGVIVRCSWFKETKFI</sequence>
<reference evidence="1" key="1">
    <citation type="submission" date="2021-01" db="EMBL/GenBank/DDBJ databases">
        <authorList>
            <person name="Corre E."/>
            <person name="Pelletier E."/>
            <person name="Niang G."/>
            <person name="Scheremetjew M."/>
            <person name="Finn R."/>
            <person name="Kale V."/>
            <person name="Holt S."/>
            <person name="Cochrane G."/>
            <person name="Meng A."/>
            <person name="Brown T."/>
            <person name="Cohen L."/>
        </authorList>
    </citation>
    <scope>NUCLEOTIDE SEQUENCE</scope>
    <source>
        <strain evidence="1">CCMP1381</strain>
    </source>
</reference>
<name>A0A7S2G5Y7_9STRA</name>
<organism evidence="1">
    <name type="scientific">Octactis speculum</name>
    <dbReference type="NCBI Taxonomy" id="3111310"/>
    <lineage>
        <taxon>Eukaryota</taxon>
        <taxon>Sar</taxon>
        <taxon>Stramenopiles</taxon>
        <taxon>Ochrophyta</taxon>
        <taxon>Dictyochophyceae</taxon>
        <taxon>Dictyochales</taxon>
        <taxon>Dictyochaceae</taxon>
        <taxon>Octactis</taxon>
    </lineage>
</organism>
<dbReference type="AlphaFoldDB" id="A0A7S2G5Y7"/>
<accession>A0A7S2G5Y7</accession>
<gene>
    <name evidence="1" type="ORF">DSPE1174_LOCUS16314</name>
</gene>
<protein>
    <submittedName>
        <fullName evidence="1">Uncharacterized protein</fullName>
    </submittedName>
</protein>
<proteinExistence type="predicted"/>
<evidence type="ECO:0000313" key="1">
    <source>
        <dbReference type="EMBL" id="CAD9432185.1"/>
    </source>
</evidence>